<proteinExistence type="predicted"/>
<gene>
    <name evidence="1" type="ORF">LOX96_06340</name>
</gene>
<dbReference type="AlphaFoldDB" id="A0A9X2IA29"/>
<comment type="caution">
    <text evidence="1">The sequence shown here is derived from an EMBL/GenBank/DDBJ whole genome shotgun (WGS) entry which is preliminary data.</text>
</comment>
<dbReference type="RefSeq" id="WP_250421620.1">
    <property type="nucleotide sequence ID" value="NZ_JAJKBJ010000005.1"/>
</dbReference>
<keyword evidence="2" id="KW-1185">Reference proteome</keyword>
<organism evidence="1 2">
    <name type="scientific">Legionella maioricensis</name>
    <dbReference type="NCBI Taxonomy" id="2896528"/>
    <lineage>
        <taxon>Bacteria</taxon>
        <taxon>Pseudomonadati</taxon>
        <taxon>Pseudomonadota</taxon>
        <taxon>Gammaproteobacteria</taxon>
        <taxon>Legionellales</taxon>
        <taxon>Legionellaceae</taxon>
        <taxon>Legionella</taxon>
    </lineage>
</organism>
<evidence type="ECO:0000313" key="1">
    <source>
        <dbReference type="EMBL" id="MCL9683704.1"/>
    </source>
</evidence>
<protein>
    <submittedName>
        <fullName evidence="1">Uncharacterized protein</fullName>
    </submittedName>
</protein>
<reference evidence="1" key="1">
    <citation type="submission" date="2021-11" db="EMBL/GenBank/DDBJ databases">
        <title>Legionella maioricencis sp. nov., a new species isolated from hot water samples in Mallorca.</title>
        <authorList>
            <person name="Crespi S."/>
            <person name="Drasar V."/>
            <person name="Salva-Serra F."/>
            <person name="Jaen-Luchoro D."/>
            <person name="Pineiro-Iglesias B."/>
            <person name="Aliaga F."/>
            <person name="Fernandez-Juarez V."/>
            <person name="Coll G."/>
            <person name="Moore E.R.B."/>
            <person name="Bennasar-Figueras A."/>
        </authorList>
    </citation>
    <scope>NUCLEOTIDE SEQUENCE</scope>
    <source>
        <strain evidence="1">HCPI-6</strain>
    </source>
</reference>
<accession>A0A9X2IA29</accession>
<sequence>MYHFFLADDLPSALEVKSKTYQVLTSRGVMIKASDEHQYVRTDGLRTCVAFGIINPFDSSAMLIHFFNLKQVQNDLKLLAAQFIEQSSLDETGVIIVIAGGREFFPGSVDMCDYLIKFAKEIAKKIPVTFRLTAPVVASDEETLSVQINLLTGDSDIAINPSNIEADDYSIESIDSIIFTDMINEVEENKAVASCQLI</sequence>
<name>A0A9X2IA29_9GAMM</name>
<evidence type="ECO:0000313" key="2">
    <source>
        <dbReference type="Proteomes" id="UP001139721"/>
    </source>
</evidence>
<dbReference type="Proteomes" id="UP001139721">
    <property type="component" value="Unassembled WGS sequence"/>
</dbReference>
<dbReference type="EMBL" id="JAJKBJ010000005">
    <property type="protein sequence ID" value="MCL9683704.1"/>
    <property type="molecule type" value="Genomic_DNA"/>
</dbReference>